<feature type="domain" description="Transcription regulator PadR N-terminal" evidence="1">
    <location>
        <begin position="14"/>
        <end position="84"/>
    </location>
</feature>
<name>A0ABW4JRZ2_9BACL</name>
<gene>
    <name evidence="2" type="ORF">ACFSB2_25100</name>
</gene>
<dbReference type="SUPFAM" id="SSF46785">
    <property type="entry name" value="Winged helix' DNA-binding domain"/>
    <property type="match status" value="1"/>
</dbReference>
<dbReference type="PANTHER" id="PTHR33169">
    <property type="entry name" value="PADR-FAMILY TRANSCRIPTIONAL REGULATOR"/>
    <property type="match status" value="1"/>
</dbReference>
<dbReference type="InterPro" id="IPR052509">
    <property type="entry name" value="Metal_resp_DNA-bind_regulator"/>
</dbReference>
<dbReference type="InterPro" id="IPR005149">
    <property type="entry name" value="Tscrpt_reg_PadR_N"/>
</dbReference>
<evidence type="ECO:0000259" key="1">
    <source>
        <dbReference type="Pfam" id="PF03551"/>
    </source>
</evidence>
<reference evidence="3" key="1">
    <citation type="journal article" date="2019" name="Int. J. Syst. Evol. Microbiol.">
        <title>The Global Catalogue of Microorganisms (GCM) 10K type strain sequencing project: providing services to taxonomists for standard genome sequencing and annotation.</title>
        <authorList>
            <consortium name="The Broad Institute Genomics Platform"/>
            <consortium name="The Broad Institute Genome Sequencing Center for Infectious Disease"/>
            <person name="Wu L."/>
            <person name="Ma J."/>
        </authorList>
    </citation>
    <scope>NUCLEOTIDE SEQUENCE [LARGE SCALE GENOMIC DNA]</scope>
    <source>
        <strain evidence="3">CGMCC 1.12286</strain>
    </source>
</reference>
<sequence>MDKELLKGSIDIILLSLIAKEDQYGYDLAKKVKTLSNDLYEIGEGTLYPALKRLEAKKAIESYWGESDSGGRRKYYRCTKLGFELLDGKIKDWNLLHQIIHTSYESGR</sequence>
<dbReference type="Gene3D" id="1.10.10.10">
    <property type="entry name" value="Winged helix-like DNA-binding domain superfamily/Winged helix DNA-binding domain"/>
    <property type="match status" value="1"/>
</dbReference>
<dbReference type="InterPro" id="IPR036390">
    <property type="entry name" value="WH_DNA-bd_sf"/>
</dbReference>
<dbReference type="EMBL" id="JBHUCX010000099">
    <property type="protein sequence ID" value="MFD1677948.1"/>
    <property type="molecule type" value="Genomic_DNA"/>
</dbReference>
<dbReference type="PANTHER" id="PTHR33169:SF25">
    <property type="entry name" value="DNA-BINDING PROTEIN YIZB-RELATED"/>
    <property type="match status" value="1"/>
</dbReference>
<dbReference type="RefSeq" id="WP_377945884.1">
    <property type="nucleotide sequence ID" value="NZ_JBHUCX010000099.1"/>
</dbReference>
<accession>A0ABW4JRZ2</accession>
<dbReference type="Pfam" id="PF03551">
    <property type="entry name" value="PadR"/>
    <property type="match status" value="1"/>
</dbReference>
<dbReference type="Proteomes" id="UP001597079">
    <property type="component" value="Unassembled WGS sequence"/>
</dbReference>
<organism evidence="2 3">
    <name type="scientific">Alicyclobacillus fodiniaquatilis</name>
    <dbReference type="NCBI Taxonomy" id="1661150"/>
    <lineage>
        <taxon>Bacteria</taxon>
        <taxon>Bacillati</taxon>
        <taxon>Bacillota</taxon>
        <taxon>Bacilli</taxon>
        <taxon>Bacillales</taxon>
        <taxon>Alicyclobacillaceae</taxon>
        <taxon>Alicyclobacillus</taxon>
    </lineage>
</organism>
<dbReference type="InterPro" id="IPR036388">
    <property type="entry name" value="WH-like_DNA-bd_sf"/>
</dbReference>
<evidence type="ECO:0000313" key="2">
    <source>
        <dbReference type="EMBL" id="MFD1677948.1"/>
    </source>
</evidence>
<evidence type="ECO:0000313" key="3">
    <source>
        <dbReference type="Proteomes" id="UP001597079"/>
    </source>
</evidence>
<keyword evidence="3" id="KW-1185">Reference proteome</keyword>
<proteinExistence type="predicted"/>
<comment type="caution">
    <text evidence="2">The sequence shown here is derived from an EMBL/GenBank/DDBJ whole genome shotgun (WGS) entry which is preliminary data.</text>
</comment>
<protein>
    <submittedName>
        <fullName evidence="2">PadR family transcriptional regulator</fullName>
    </submittedName>
</protein>